<sequence>MQNFIKLAALVVIAAIGAFIIRALFIAASSPKAGAHASMVHVRAAADDLPDGLLLRDADLVWKTVPRDQVPPGALVEGAAESANPKDLKGDLLRHAVRAGTPLGVADVILPGAPGFLAAALKPGMRAISVAVDDVSGNAGLIQPGDYVDILLTQQMRTEAGAHVDPARAVESETVAERVRVLAAGTAFRRPKDDDSAPSTNARTVTIEVTPASAQSITVAAHLGTLSLALRSFATRDRHASDAEDIAMAHTPPVWAGDVSRALRGMSAPATAPRQARAPAQAPHVVIYRGSKVEQADGDLPGSTSTGTPGVPPLPGGMPPAAAAAAAAPGTPGTPGTPAQAQAAPAPAAGS</sequence>
<protein>
    <submittedName>
        <fullName evidence="3">Flp pilus assembly protein CpaB</fullName>
    </submittedName>
</protein>
<gene>
    <name evidence="3" type="primary">cpaB</name>
    <name evidence="3" type="ORF">L5014_18215</name>
</gene>
<feature type="region of interest" description="Disordered" evidence="1">
    <location>
        <begin position="294"/>
        <end position="351"/>
    </location>
</feature>
<organism evidence="3 4">
    <name type="scientific">Paraburkholderia tagetis</name>
    <dbReference type="NCBI Taxonomy" id="2913261"/>
    <lineage>
        <taxon>Bacteria</taxon>
        <taxon>Pseudomonadati</taxon>
        <taxon>Pseudomonadota</taxon>
        <taxon>Betaproteobacteria</taxon>
        <taxon>Burkholderiales</taxon>
        <taxon>Burkholderiaceae</taxon>
        <taxon>Paraburkholderia</taxon>
    </lineage>
</organism>
<dbReference type="RefSeq" id="WP_238465134.1">
    <property type="nucleotide sequence ID" value="NZ_JAKLJA010000014.1"/>
</dbReference>
<dbReference type="EMBL" id="JAKLJA010000014">
    <property type="protein sequence ID" value="MCG5075276.1"/>
    <property type="molecule type" value="Genomic_DNA"/>
</dbReference>
<reference evidence="3" key="1">
    <citation type="submission" date="2022-01" db="EMBL/GenBank/DDBJ databases">
        <title>Genome sequence and assembly of Parabukholderia sp. RG36.</title>
        <authorList>
            <person name="Chhetri G."/>
        </authorList>
    </citation>
    <scope>NUCLEOTIDE SEQUENCE</scope>
    <source>
        <strain evidence="3">RG36</strain>
    </source>
</reference>
<dbReference type="InterPro" id="IPR017592">
    <property type="entry name" value="Pilus_assmbl_Flp-typ_CpaB"/>
</dbReference>
<feature type="domain" description="Flp pilus assembly protein RcpC/CpaB" evidence="2">
    <location>
        <begin position="115"/>
        <end position="231"/>
    </location>
</feature>
<dbReference type="Proteomes" id="UP001139308">
    <property type="component" value="Unassembled WGS sequence"/>
</dbReference>
<proteinExistence type="predicted"/>
<feature type="compositionally biased region" description="Low complexity" evidence="1">
    <location>
        <begin position="319"/>
        <end position="351"/>
    </location>
</feature>
<keyword evidence="4" id="KW-1185">Reference proteome</keyword>
<evidence type="ECO:0000259" key="2">
    <source>
        <dbReference type="Pfam" id="PF16976"/>
    </source>
</evidence>
<evidence type="ECO:0000313" key="4">
    <source>
        <dbReference type="Proteomes" id="UP001139308"/>
    </source>
</evidence>
<comment type="caution">
    <text evidence="3">The sequence shown here is derived from an EMBL/GenBank/DDBJ whole genome shotgun (WGS) entry which is preliminary data.</text>
</comment>
<dbReference type="InterPro" id="IPR031571">
    <property type="entry name" value="RcpC_dom"/>
</dbReference>
<evidence type="ECO:0000313" key="3">
    <source>
        <dbReference type="EMBL" id="MCG5075276.1"/>
    </source>
</evidence>
<dbReference type="Pfam" id="PF16976">
    <property type="entry name" value="RcpC"/>
    <property type="match status" value="1"/>
</dbReference>
<dbReference type="CDD" id="cd11614">
    <property type="entry name" value="SAF_CpaB_FlgA_like"/>
    <property type="match status" value="1"/>
</dbReference>
<name>A0A9X1RSP3_9BURK</name>
<dbReference type="AlphaFoldDB" id="A0A9X1RSP3"/>
<evidence type="ECO:0000256" key="1">
    <source>
        <dbReference type="SAM" id="MobiDB-lite"/>
    </source>
</evidence>
<dbReference type="NCBIfam" id="TIGR03177">
    <property type="entry name" value="pilus_cpaB"/>
    <property type="match status" value="1"/>
</dbReference>
<accession>A0A9X1RSP3</accession>